<dbReference type="GO" id="GO:0015245">
    <property type="term" value="F:fatty acid transmembrane transporter activity"/>
    <property type="evidence" value="ECO:0007669"/>
    <property type="project" value="TreeGrafter"/>
</dbReference>
<dbReference type="InterPro" id="IPR005349">
    <property type="entry name" value="TMEM14"/>
</dbReference>
<proteinExistence type="inferred from homology"/>
<protein>
    <submittedName>
        <fullName evidence="6">Uncharacterized protein</fullName>
    </submittedName>
</protein>
<evidence type="ECO:0000256" key="4">
    <source>
        <dbReference type="ARBA" id="ARBA00022989"/>
    </source>
</evidence>
<gene>
    <name evidence="6" type="ORF">BQ4739_LOCUS18739</name>
</gene>
<evidence type="ECO:0000256" key="5">
    <source>
        <dbReference type="ARBA" id="ARBA00023136"/>
    </source>
</evidence>
<dbReference type="Pfam" id="PF03647">
    <property type="entry name" value="Tmemb_14"/>
    <property type="match status" value="1"/>
</dbReference>
<dbReference type="InterPro" id="IPR044890">
    <property type="entry name" value="TMEM14_sf"/>
</dbReference>
<evidence type="ECO:0000256" key="2">
    <source>
        <dbReference type="ARBA" id="ARBA00007590"/>
    </source>
</evidence>
<dbReference type="GO" id="GO:0009706">
    <property type="term" value="C:chloroplast inner membrane"/>
    <property type="evidence" value="ECO:0007669"/>
    <property type="project" value="TreeGrafter"/>
</dbReference>
<dbReference type="PANTHER" id="PTHR12668">
    <property type="entry name" value="TRANSMEMBRANE PROTEIN 14, 15"/>
    <property type="match status" value="1"/>
</dbReference>
<sequence length="118" mass="12263">MYDFCFSPIYAVLLAIGGVAGYLTKGSMVSLGAGLGSAALLGLMSKWSLDSYHKGKACKPATAISLLVAAGLTYVMYERYSATGKLMPAGLTAGLSAAMTVFYVWSLLLGPKPKPKAT</sequence>
<accession>A0A383WLX2</accession>
<comment type="subcellular location">
    <subcellularLocation>
        <location evidence="1">Membrane</location>
    </subcellularLocation>
</comment>
<evidence type="ECO:0000313" key="6">
    <source>
        <dbReference type="EMBL" id="SZX78458.1"/>
    </source>
</evidence>
<dbReference type="OrthoDB" id="526772at2759"/>
<dbReference type="Gene3D" id="1.10.10.1740">
    <property type="entry name" value="Transmembrane protein 14-like"/>
    <property type="match status" value="1"/>
</dbReference>
<name>A0A383WLX2_TETOB</name>
<comment type="similarity">
    <text evidence="2">Belongs to the TMEM14 family.</text>
</comment>
<evidence type="ECO:0000313" key="7">
    <source>
        <dbReference type="Proteomes" id="UP000256970"/>
    </source>
</evidence>
<evidence type="ECO:0000256" key="1">
    <source>
        <dbReference type="ARBA" id="ARBA00004370"/>
    </source>
</evidence>
<dbReference type="EMBL" id="FNXT01001320">
    <property type="protein sequence ID" value="SZX78458.1"/>
    <property type="molecule type" value="Genomic_DNA"/>
</dbReference>
<reference evidence="6 7" key="1">
    <citation type="submission" date="2016-10" db="EMBL/GenBank/DDBJ databases">
        <authorList>
            <person name="Cai Z."/>
        </authorList>
    </citation>
    <scope>NUCLEOTIDE SEQUENCE [LARGE SCALE GENOMIC DNA]</scope>
</reference>
<keyword evidence="5" id="KW-0472">Membrane</keyword>
<dbReference type="AlphaFoldDB" id="A0A383WLX2"/>
<organism evidence="6 7">
    <name type="scientific">Tetradesmus obliquus</name>
    <name type="common">Green alga</name>
    <name type="synonym">Acutodesmus obliquus</name>
    <dbReference type="NCBI Taxonomy" id="3088"/>
    <lineage>
        <taxon>Eukaryota</taxon>
        <taxon>Viridiplantae</taxon>
        <taxon>Chlorophyta</taxon>
        <taxon>core chlorophytes</taxon>
        <taxon>Chlorophyceae</taxon>
        <taxon>CS clade</taxon>
        <taxon>Sphaeropleales</taxon>
        <taxon>Scenedesmaceae</taxon>
        <taxon>Tetradesmus</taxon>
    </lineage>
</organism>
<keyword evidence="4" id="KW-1133">Transmembrane helix</keyword>
<dbReference type="PANTHER" id="PTHR12668:SF43">
    <property type="entry name" value="TRANSMEMBRANE PROTEIN 14 HOMOLOG"/>
    <property type="match status" value="1"/>
</dbReference>
<keyword evidence="3" id="KW-0812">Transmembrane</keyword>
<dbReference type="Proteomes" id="UP000256970">
    <property type="component" value="Unassembled WGS sequence"/>
</dbReference>
<evidence type="ECO:0000256" key="3">
    <source>
        <dbReference type="ARBA" id="ARBA00022692"/>
    </source>
</evidence>
<keyword evidence="7" id="KW-1185">Reference proteome</keyword>